<evidence type="ECO:0000256" key="1">
    <source>
        <dbReference type="SAM" id="Phobius"/>
    </source>
</evidence>
<organism evidence="2">
    <name type="scientific">Rhizophora mucronata</name>
    <name type="common">Asiatic mangrove</name>
    <dbReference type="NCBI Taxonomy" id="61149"/>
    <lineage>
        <taxon>Eukaryota</taxon>
        <taxon>Viridiplantae</taxon>
        <taxon>Streptophyta</taxon>
        <taxon>Embryophyta</taxon>
        <taxon>Tracheophyta</taxon>
        <taxon>Spermatophyta</taxon>
        <taxon>Magnoliopsida</taxon>
        <taxon>eudicotyledons</taxon>
        <taxon>Gunneridae</taxon>
        <taxon>Pentapetalae</taxon>
        <taxon>rosids</taxon>
        <taxon>fabids</taxon>
        <taxon>Malpighiales</taxon>
        <taxon>Rhizophoraceae</taxon>
        <taxon>Rhizophora</taxon>
    </lineage>
</organism>
<accession>A0A2P2MZI4</accession>
<keyword evidence="1" id="KW-0812">Transmembrane</keyword>
<reference evidence="2" key="1">
    <citation type="submission" date="2018-02" db="EMBL/GenBank/DDBJ databases">
        <title>Rhizophora mucronata_Transcriptome.</title>
        <authorList>
            <person name="Meera S.P."/>
            <person name="Sreeshan A."/>
            <person name="Augustine A."/>
        </authorList>
    </citation>
    <scope>NUCLEOTIDE SEQUENCE</scope>
    <source>
        <tissue evidence="2">Leaf</tissue>
    </source>
</reference>
<keyword evidence="1" id="KW-1133">Transmembrane helix</keyword>
<proteinExistence type="predicted"/>
<keyword evidence="1" id="KW-0472">Membrane</keyword>
<name>A0A2P2MZI4_RHIMU</name>
<sequence>MLVVKEEVLSSDNPCEKMGDLLGWIHLHQSFLGFLVMGVSPLNFCFFWVPFLHQNLPVWG</sequence>
<protein>
    <submittedName>
        <fullName evidence="2">Uncharacterized protein</fullName>
    </submittedName>
</protein>
<dbReference type="EMBL" id="GGEC01055147">
    <property type="protein sequence ID" value="MBX35631.1"/>
    <property type="molecule type" value="Transcribed_RNA"/>
</dbReference>
<evidence type="ECO:0000313" key="2">
    <source>
        <dbReference type="EMBL" id="MBX35631.1"/>
    </source>
</evidence>
<dbReference type="AlphaFoldDB" id="A0A2P2MZI4"/>
<feature type="transmembrane region" description="Helical" evidence="1">
    <location>
        <begin position="31"/>
        <end position="51"/>
    </location>
</feature>